<proteinExistence type="predicted"/>
<evidence type="ECO:0000259" key="1">
    <source>
        <dbReference type="Pfam" id="PF18557"/>
    </source>
</evidence>
<comment type="caution">
    <text evidence="2">The sequence shown here is derived from an EMBL/GenBank/DDBJ whole genome shotgun (WGS) entry which is preliminary data.</text>
</comment>
<protein>
    <submittedName>
        <fullName evidence="2">Transcriptional regulator</fullName>
    </submittedName>
</protein>
<feature type="domain" description="Anti-sigma factor NepR" evidence="1">
    <location>
        <begin position="12"/>
        <end position="46"/>
    </location>
</feature>
<name>A0A8J7CX09_9RHOB</name>
<accession>A0A8J7CX09</accession>
<evidence type="ECO:0000313" key="2">
    <source>
        <dbReference type="EMBL" id="MBE3638412.1"/>
    </source>
</evidence>
<dbReference type="Pfam" id="PF18557">
    <property type="entry name" value="NepR"/>
    <property type="match status" value="1"/>
</dbReference>
<gene>
    <name evidence="2" type="ORF">ICN82_09385</name>
</gene>
<keyword evidence="3" id="KW-1185">Reference proteome</keyword>
<evidence type="ECO:0000313" key="3">
    <source>
        <dbReference type="Proteomes" id="UP000609121"/>
    </source>
</evidence>
<reference evidence="2" key="1">
    <citation type="submission" date="2020-09" db="EMBL/GenBank/DDBJ databases">
        <title>A novel bacterium of genus Mangrovicoccus, isolated from South China Sea.</title>
        <authorList>
            <person name="Huang H."/>
            <person name="Mo K."/>
            <person name="Hu Y."/>
        </authorList>
    </citation>
    <scope>NUCLEOTIDE SEQUENCE</scope>
    <source>
        <strain evidence="2">HB182678</strain>
    </source>
</reference>
<dbReference type="EMBL" id="JACVXA010000022">
    <property type="protein sequence ID" value="MBE3638412.1"/>
    <property type="molecule type" value="Genomic_DNA"/>
</dbReference>
<sequence length="49" mass="5777">MATPQPDKETVQKQIDDNLRKIFDETANQPIPDQLSQLLQQLREQETRK</sequence>
<dbReference type="AlphaFoldDB" id="A0A8J7CX09"/>
<dbReference type="Proteomes" id="UP000609121">
    <property type="component" value="Unassembled WGS sequence"/>
</dbReference>
<dbReference type="InterPro" id="IPR041649">
    <property type="entry name" value="NepR"/>
</dbReference>
<organism evidence="2 3">
    <name type="scientific">Mangrovicoccus algicola</name>
    <dbReference type="NCBI Taxonomy" id="2771008"/>
    <lineage>
        <taxon>Bacteria</taxon>
        <taxon>Pseudomonadati</taxon>
        <taxon>Pseudomonadota</taxon>
        <taxon>Alphaproteobacteria</taxon>
        <taxon>Rhodobacterales</taxon>
        <taxon>Paracoccaceae</taxon>
        <taxon>Mangrovicoccus</taxon>
    </lineage>
</organism>